<proteinExistence type="predicted"/>
<feature type="signal peptide" evidence="2">
    <location>
        <begin position="1"/>
        <end position="19"/>
    </location>
</feature>
<reference evidence="3 4" key="1">
    <citation type="submission" date="2020-10" db="EMBL/GenBank/DDBJ databases">
        <title>Connecting structure to function with the recovery of over 1000 high-quality activated sludge metagenome-assembled genomes encoding full-length rRNA genes using long-read sequencing.</title>
        <authorList>
            <person name="Singleton C.M."/>
            <person name="Petriglieri F."/>
            <person name="Kristensen J.M."/>
            <person name="Kirkegaard R.H."/>
            <person name="Michaelsen T.Y."/>
            <person name="Andersen M.H."/>
            <person name="Karst S.M."/>
            <person name="Dueholm M.S."/>
            <person name="Nielsen P.H."/>
            <person name="Albertsen M."/>
        </authorList>
    </citation>
    <scope>NUCLEOTIDE SEQUENCE [LARGE SCALE GENOMIC DNA]</scope>
    <source>
        <strain evidence="3">Fred_18-Q3-R57-64_BAT3C.720</strain>
    </source>
</reference>
<gene>
    <name evidence="3" type="ORF">IPK02_18205</name>
</gene>
<keyword evidence="1" id="KW-0472">Membrane</keyword>
<feature type="chain" id="PRO_5036911444" description="Phage coat protein" evidence="2">
    <location>
        <begin position="20"/>
        <end position="70"/>
    </location>
</feature>
<dbReference type="InterPro" id="IPR057886">
    <property type="entry name" value="Inovirus_capsid"/>
</dbReference>
<keyword evidence="1" id="KW-0812">Transmembrane</keyword>
<dbReference type="AlphaFoldDB" id="A0A935TK29"/>
<comment type="caution">
    <text evidence="3">The sequence shown here is derived from an EMBL/GenBank/DDBJ whole genome shotgun (WGS) entry which is preliminary data.</text>
</comment>
<evidence type="ECO:0000313" key="3">
    <source>
        <dbReference type="EMBL" id="MBK7955715.1"/>
    </source>
</evidence>
<dbReference type="EMBL" id="JADJOT010000011">
    <property type="protein sequence ID" value="MBK7955715.1"/>
    <property type="molecule type" value="Genomic_DNA"/>
</dbReference>
<evidence type="ECO:0000256" key="1">
    <source>
        <dbReference type="SAM" id="Phobius"/>
    </source>
</evidence>
<name>A0A935TK29_9PROT</name>
<organism evidence="3 4">
    <name type="scientific">Candidatus Accumulibacter affinis</name>
    <dbReference type="NCBI Taxonomy" id="2954384"/>
    <lineage>
        <taxon>Bacteria</taxon>
        <taxon>Pseudomonadati</taxon>
        <taxon>Pseudomonadota</taxon>
        <taxon>Betaproteobacteria</taxon>
        <taxon>Candidatus Accumulibacter</taxon>
    </lineage>
</organism>
<keyword evidence="1" id="KW-1133">Transmembrane helix</keyword>
<evidence type="ECO:0000313" key="4">
    <source>
        <dbReference type="Proteomes" id="UP000706151"/>
    </source>
</evidence>
<keyword evidence="2" id="KW-0732">Signal</keyword>
<accession>A0A935TK29</accession>
<dbReference type="Proteomes" id="UP000706151">
    <property type="component" value="Unassembled WGS sequence"/>
</dbReference>
<feature type="transmembrane region" description="Helical" evidence="1">
    <location>
        <begin position="40"/>
        <end position="62"/>
    </location>
</feature>
<sequence>MSNKIATSLLKIAAIGSLAAPVLATGTDYSSITSAVDVTTVAVAIVAMGVLMVGPNVARWAVRKLAGFFR</sequence>
<protein>
    <recommendedName>
        <fullName evidence="5">Phage coat protein</fullName>
    </recommendedName>
</protein>
<evidence type="ECO:0000256" key="2">
    <source>
        <dbReference type="SAM" id="SignalP"/>
    </source>
</evidence>
<dbReference type="Pfam" id="PF25631">
    <property type="entry name" value="Inovirus_capsid"/>
    <property type="match status" value="1"/>
</dbReference>
<evidence type="ECO:0008006" key="5">
    <source>
        <dbReference type="Google" id="ProtNLM"/>
    </source>
</evidence>